<evidence type="ECO:0000313" key="4">
    <source>
        <dbReference type="EMBL" id="SEL24543.1"/>
    </source>
</evidence>
<dbReference type="Pfam" id="PF00156">
    <property type="entry name" value="Pribosyltran"/>
    <property type="match status" value="1"/>
</dbReference>
<dbReference type="CDD" id="cd06223">
    <property type="entry name" value="PRTases_typeI"/>
    <property type="match status" value="1"/>
</dbReference>
<dbReference type="PANTHER" id="PTHR43363:SF1">
    <property type="entry name" value="HYPOXANTHINE-GUANINE PHOSPHORIBOSYLTRANSFERASE"/>
    <property type="match status" value="1"/>
</dbReference>
<evidence type="ECO:0000256" key="1">
    <source>
        <dbReference type="ARBA" id="ARBA00022676"/>
    </source>
</evidence>
<organism evidence="4 5">
    <name type="scientific">Sphingomonas palmae</name>
    <dbReference type="NCBI Taxonomy" id="1855283"/>
    <lineage>
        <taxon>Bacteria</taxon>
        <taxon>Pseudomonadati</taxon>
        <taxon>Pseudomonadota</taxon>
        <taxon>Alphaproteobacteria</taxon>
        <taxon>Sphingomonadales</taxon>
        <taxon>Sphingomonadaceae</taxon>
        <taxon>Sphingomonas</taxon>
    </lineage>
</organism>
<accession>A0A1H7NLY6</accession>
<dbReference type="RefSeq" id="WP_093005234.1">
    <property type="nucleotide sequence ID" value="NZ_FNZZ01000003.1"/>
</dbReference>
<sequence length="172" mass="18503">MTIFTAITHADLVSEVRALADALAADADWSPDHLIGIGRGGLIPAVYLSHASGLPMLAVDYSSQAEELATDAIARLADRTRAGERLLFIDDINDSGRTIGHLRDMLARAGATPGSVRFATLIDNTGSAQQVDYRARTIDRAVVKDWFVFPWEAMAPDSAIQADADEVPERIA</sequence>
<keyword evidence="1" id="KW-0328">Glycosyltransferase</keyword>
<feature type="domain" description="Phosphoribosyltransferase" evidence="3">
    <location>
        <begin position="12"/>
        <end position="152"/>
    </location>
</feature>
<dbReference type="SUPFAM" id="SSF53271">
    <property type="entry name" value="PRTase-like"/>
    <property type="match status" value="1"/>
</dbReference>
<dbReference type="EMBL" id="FNZZ01000003">
    <property type="protein sequence ID" value="SEL24543.1"/>
    <property type="molecule type" value="Genomic_DNA"/>
</dbReference>
<gene>
    <name evidence="4" type="ORF">SAMN05216382_1632</name>
</gene>
<name>A0A1H7NLY6_9SPHN</name>
<keyword evidence="5" id="KW-1185">Reference proteome</keyword>
<dbReference type="InterPro" id="IPR000836">
    <property type="entry name" value="PRTase_dom"/>
</dbReference>
<dbReference type="OrthoDB" id="199120at2"/>
<proteinExistence type="predicted"/>
<dbReference type="STRING" id="1855283.SAMN05216382_1632"/>
<evidence type="ECO:0000259" key="3">
    <source>
        <dbReference type="Pfam" id="PF00156"/>
    </source>
</evidence>
<protein>
    <recommendedName>
        <fullName evidence="3">Phosphoribosyltransferase domain-containing protein</fullName>
    </recommendedName>
</protein>
<evidence type="ECO:0000256" key="2">
    <source>
        <dbReference type="ARBA" id="ARBA00022679"/>
    </source>
</evidence>
<dbReference type="Proteomes" id="UP000199214">
    <property type="component" value="Unassembled WGS sequence"/>
</dbReference>
<dbReference type="GO" id="GO:0016757">
    <property type="term" value="F:glycosyltransferase activity"/>
    <property type="evidence" value="ECO:0007669"/>
    <property type="project" value="UniProtKB-KW"/>
</dbReference>
<dbReference type="AlphaFoldDB" id="A0A1H7NLY6"/>
<reference evidence="5" key="1">
    <citation type="submission" date="2016-10" db="EMBL/GenBank/DDBJ databases">
        <authorList>
            <person name="Varghese N."/>
            <person name="Submissions S."/>
        </authorList>
    </citation>
    <scope>NUCLEOTIDE SEQUENCE [LARGE SCALE GENOMIC DNA]</scope>
    <source>
        <strain evidence="5">JS21-1</strain>
    </source>
</reference>
<dbReference type="Gene3D" id="3.40.50.2020">
    <property type="match status" value="1"/>
</dbReference>
<dbReference type="InterPro" id="IPR029057">
    <property type="entry name" value="PRTase-like"/>
</dbReference>
<keyword evidence="2" id="KW-0808">Transferase</keyword>
<dbReference type="PANTHER" id="PTHR43363">
    <property type="entry name" value="HYPOXANTHINE PHOSPHORIBOSYLTRANSFERASE"/>
    <property type="match status" value="1"/>
</dbReference>
<evidence type="ECO:0000313" key="5">
    <source>
        <dbReference type="Proteomes" id="UP000199214"/>
    </source>
</evidence>